<dbReference type="Proteomes" id="UP000259173">
    <property type="component" value="Unassembled WGS sequence"/>
</dbReference>
<evidence type="ECO:0000256" key="5">
    <source>
        <dbReference type="ARBA" id="ARBA00023163"/>
    </source>
</evidence>
<keyword evidence="6" id="KW-0175">Coiled coil</keyword>
<evidence type="ECO:0000256" key="4">
    <source>
        <dbReference type="ARBA" id="ARBA00023125"/>
    </source>
</evidence>
<dbReference type="SUPFAM" id="SSF46955">
    <property type="entry name" value="Putative DNA-binding domain"/>
    <property type="match status" value="1"/>
</dbReference>
<organism evidence="8 9">
    <name type="scientific">Hyphomonas atlantica</name>
    <dbReference type="NCBI Taxonomy" id="1280948"/>
    <lineage>
        <taxon>Bacteria</taxon>
        <taxon>Pseudomonadati</taxon>
        <taxon>Pseudomonadota</taxon>
        <taxon>Alphaproteobacteria</taxon>
        <taxon>Hyphomonadales</taxon>
        <taxon>Hyphomonadaceae</taxon>
        <taxon>Hyphomonas</taxon>
    </lineage>
</organism>
<dbReference type="PROSITE" id="PS50937">
    <property type="entry name" value="HTH_MERR_2"/>
    <property type="match status" value="1"/>
</dbReference>
<dbReference type="GO" id="GO:0045893">
    <property type="term" value="P:positive regulation of DNA-templated transcription"/>
    <property type="evidence" value="ECO:0007669"/>
    <property type="project" value="InterPro"/>
</dbReference>
<evidence type="ECO:0000259" key="7">
    <source>
        <dbReference type="PROSITE" id="PS50937"/>
    </source>
</evidence>
<keyword evidence="5" id="KW-0804">Transcription</keyword>
<feature type="coiled-coil region" evidence="6">
    <location>
        <begin position="81"/>
        <end position="111"/>
    </location>
</feature>
<accession>A0A3B9L3Q9</accession>
<evidence type="ECO:0000256" key="1">
    <source>
        <dbReference type="ARBA" id="ARBA00004496"/>
    </source>
</evidence>
<reference evidence="8 9" key="1">
    <citation type="journal article" date="2018" name="Nat. Biotechnol.">
        <title>A standardized bacterial taxonomy based on genome phylogeny substantially revises the tree of life.</title>
        <authorList>
            <person name="Parks D.H."/>
            <person name="Chuvochina M."/>
            <person name="Waite D.W."/>
            <person name="Rinke C."/>
            <person name="Skarshewski A."/>
            <person name="Chaumeil P.A."/>
            <person name="Hugenholtz P."/>
        </authorList>
    </citation>
    <scope>NUCLEOTIDE SEQUENCE [LARGE SCALE GENOMIC DNA]</scope>
    <source>
        <strain evidence="8">UBA8557</strain>
    </source>
</reference>
<dbReference type="InterPro" id="IPR011789">
    <property type="entry name" value="CueR"/>
</dbReference>
<dbReference type="CDD" id="cd01108">
    <property type="entry name" value="HTH_CueR"/>
    <property type="match status" value="1"/>
</dbReference>
<sequence length="165" mass="18329">MNIGKAAEASGVSAKMIRYYESIGLIPEALRTEAGYRDYSDKDVQTLRFIRRARDLGFSVAQMNKLVALWRDRGRASADVKRLALEHVAELELKARELQEMSRALKHLAENCQGDARPDCPIISGLAGDGVVKGTPKGERELNSTRFGAIGIEPNCTQRRGKEKR</sequence>
<dbReference type="GO" id="GO:0003677">
    <property type="term" value="F:DNA binding"/>
    <property type="evidence" value="ECO:0007669"/>
    <property type="project" value="UniProtKB-KW"/>
</dbReference>
<dbReference type="Pfam" id="PF00376">
    <property type="entry name" value="MerR"/>
    <property type="match status" value="1"/>
</dbReference>
<dbReference type="Gene3D" id="1.10.1660.10">
    <property type="match status" value="1"/>
</dbReference>
<evidence type="ECO:0000256" key="2">
    <source>
        <dbReference type="ARBA" id="ARBA00022490"/>
    </source>
</evidence>
<dbReference type="InterPro" id="IPR047057">
    <property type="entry name" value="MerR_fam"/>
</dbReference>
<dbReference type="AlphaFoldDB" id="A0A3B9L3Q9"/>
<dbReference type="GO" id="GO:0005507">
    <property type="term" value="F:copper ion binding"/>
    <property type="evidence" value="ECO:0007669"/>
    <property type="project" value="InterPro"/>
</dbReference>
<dbReference type="NCBIfam" id="TIGR02044">
    <property type="entry name" value="CueR"/>
    <property type="match status" value="1"/>
</dbReference>
<proteinExistence type="predicted"/>
<evidence type="ECO:0000313" key="8">
    <source>
        <dbReference type="EMBL" id="HAE95089.1"/>
    </source>
</evidence>
<dbReference type="InterPro" id="IPR015358">
    <property type="entry name" value="Tscrpt_reg_MerR_DNA-bd"/>
</dbReference>
<keyword evidence="2" id="KW-0963">Cytoplasm</keyword>
<dbReference type="GO" id="GO:0005737">
    <property type="term" value="C:cytoplasm"/>
    <property type="evidence" value="ECO:0007669"/>
    <property type="project" value="UniProtKB-SubCell"/>
</dbReference>
<dbReference type="InterPro" id="IPR009061">
    <property type="entry name" value="DNA-bd_dom_put_sf"/>
</dbReference>
<protein>
    <submittedName>
        <fullName evidence="8">Cu(I)-responsive transcriptional regulator</fullName>
    </submittedName>
</protein>
<keyword evidence="3" id="KW-0805">Transcription regulation</keyword>
<comment type="caution">
    <text evidence="8">The sequence shown here is derived from an EMBL/GenBank/DDBJ whole genome shotgun (WGS) entry which is preliminary data.</text>
</comment>
<dbReference type="PANTHER" id="PTHR30204:SF94">
    <property type="entry name" value="HEAVY METAL-DEPENDENT TRANSCRIPTIONAL REGULATOR HI_0293-RELATED"/>
    <property type="match status" value="1"/>
</dbReference>
<dbReference type="GO" id="GO:0003700">
    <property type="term" value="F:DNA-binding transcription factor activity"/>
    <property type="evidence" value="ECO:0007669"/>
    <property type="project" value="InterPro"/>
</dbReference>
<evidence type="ECO:0000256" key="6">
    <source>
        <dbReference type="SAM" id="Coils"/>
    </source>
</evidence>
<name>A0A3B9L3Q9_9PROT</name>
<dbReference type="InterPro" id="IPR000551">
    <property type="entry name" value="MerR-type_HTH_dom"/>
</dbReference>
<dbReference type="EMBL" id="DMBR01000337">
    <property type="protein sequence ID" value="HAE95089.1"/>
    <property type="molecule type" value="Genomic_DNA"/>
</dbReference>
<dbReference type="Pfam" id="PF09278">
    <property type="entry name" value="MerR-DNA-bind"/>
    <property type="match status" value="1"/>
</dbReference>
<dbReference type="SMART" id="SM00422">
    <property type="entry name" value="HTH_MERR"/>
    <property type="match status" value="1"/>
</dbReference>
<gene>
    <name evidence="8" type="primary">cueR</name>
    <name evidence="8" type="ORF">DCG65_11040</name>
</gene>
<dbReference type="PROSITE" id="PS00552">
    <property type="entry name" value="HTH_MERR_1"/>
    <property type="match status" value="1"/>
</dbReference>
<feature type="domain" description="HTH merR-type" evidence="7">
    <location>
        <begin position="1"/>
        <end position="69"/>
    </location>
</feature>
<comment type="subcellular location">
    <subcellularLocation>
        <location evidence="1">Cytoplasm</location>
    </subcellularLocation>
</comment>
<evidence type="ECO:0000256" key="3">
    <source>
        <dbReference type="ARBA" id="ARBA00023015"/>
    </source>
</evidence>
<keyword evidence="4" id="KW-0238">DNA-binding</keyword>
<evidence type="ECO:0000313" key="9">
    <source>
        <dbReference type="Proteomes" id="UP000259173"/>
    </source>
</evidence>
<dbReference type="PRINTS" id="PR00040">
    <property type="entry name" value="HTHMERR"/>
</dbReference>
<dbReference type="PANTHER" id="PTHR30204">
    <property type="entry name" value="REDOX-CYCLING DRUG-SENSING TRANSCRIPTIONAL ACTIVATOR SOXR"/>
    <property type="match status" value="1"/>
</dbReference>